<evidence type="ECO:0000313" key="4">
    <source>
        <dbReference type="EMBL" id="PPE73506.1"/>
    </source>
</evidence>
<reference evidence="4 5" key="1">
    <citation type="submission" date="2018-02" db="EMBL/GenBank/DDBJ databases">
        <title>Genome sequencing of Solimonas sp. HR-BB.</title>
        <authorList>
            <person name="Lee Y."/>
            <person name="Jeon C.O."/>
        </authorList>
    </citation>
    <scope>NUCLEOTIDE SEQUENCE [LARGE SCALE GENOMIC DNA]</scope>
    <source>
        <strain evidence="4 5">HR-BB</strain>
    </source>
</reference>
<evidence type="ECO:0000256" key="2">
    <source>
        <dbReference type="PROSITE-ProRule" id="PRU00703"/>
    </source>
</evidence>
<feature type="domain" description="CBS" evidence="3">
    <location>
        <begin position="14"/>
        <end position="70"/>
    </location>
</feature>
<feature type="domain" description="CBS" evidence="3">
    <location>
        <begin position="81"/>
        <end position="134"/>
    </location>
</feature>
<keyword evidence="5" id="KW-1185">Reference proteome</keyword>
<dbReference type="SUPFAM" id="SSF54631">
    <property type="entry name" value="CBS-domain pair"/>
    <property type="match status" value="1"/>
</dbReference>
<accession>A0A2S5TEU6</accession>
<dbReference type="EMBL" id="PSNW01000006">
    <property type="protein sequence ID" value="PPE73506.1"/>
    <property type="molecule type" value="Genomic_DNA"/>
</dbReference>
<gene>
    <name evidence="4" type="ORF">C3942_11915</name>
</gene>
<dbReference type="InterPro" id="IPR000644">
    <property type="entry name" value="CBS_dom"/>
</dbReference>
<sequence length="134" mass="14742">MSQQLDSKRVRDYMARNLVTFTPDTEVLSAIHQIVKHRISGAPVVDRDGKLVGMLSEKDCLKVALVAGAEGVPAGLVEDFMSRNASTVDVDDGLLDIANRFIDAPFKRFPVLENGKLVGQISRSDILRAIDELY</sequence>
<dbReference type="PROSITE" id="PS51371">
    <property type="entry name" value="CBS"/>
    <property type="match status" value="2"/>
</dbReference>
<dbReference type="Proteomes" id="UP000238220">
    <property type="component" value="Unassembled WGS sequence"/>
</dbReference>
<dbReference type="RefSeq" id="WP_104230568.1">
    <property type="nucleotide sequence ID" value="NZ_PSNW01000006.1"/>
</dbReference>
<dbReference type="OrthoDB" id="9790355at2"/>
<dbReference type="PANTHER" id="PTHR43080:SF26">
    <property type="entry name" value="REGULATORY PROTEIN"/>
    <property type="match status" value="1"/>
</dbReference>
<keyword evidence="1 2" id="KW-0129">CBS domain</keyword>
<proteinExistence type="predicted"/>
<organism evidence="4 5">
    <name type="scientific">Solimonas fluminis</name>
    <dbReference type="NCBI Taxonomy" id="2086571"/>
    <lineage>
        <taxon>Bacteria</taxon>
        <taxon>Pseudomonadati</taxon>
        <taxon>Pseudomonadota</taxon>
        <taxon>Gammaproteobacteria</taxon>
        <taxon>Nevskiales</taxon>
        <taxon>Nevskiaceae</taxon>
        <taxon>Solimonas</taxon>
    </lineage>
</organism>
<evidence type="ECO:0000256" key="1">
    <source>
        <dbReference type="ARBA" id="ARBA00023122"/>
    </source>
</evidence>
<name>A0A2S5TEU6_9GAMM</name>
<evidence type="ECO:0000259" key="3">
    <source>
        <dbReference type="PROSITE" id="PS51371"/>
    </source>
</evidence>
<protein>
    <submittedName>
        <fullName evidence="4">CBS domain-containing protein</fullName>
    </submittedName>
</protein>
<dbReference type="InterPro" id="IPR044729">
    <property type="entry name" value="CBS_bac"/>
</dbReference>
<dbReference type="Gene3D" id="3.10.580.10">
    <property type="entry name" value="CBS-domain"/>
    <property type="match status" value="1"/>
</dbReference>
<dbReference type="Pfam" id="PF00571">
    <property type="entry name" value="CBS"/>
    <property type="match status" value="2"/>
</dbReference>
<dbReference type="CDD" id="cd04629">
    <property type="entry name" value="CBS_pair_bac"/>
    <property type="match status" value="1"/>
</dbReference>
<dbReference type="AlphaFoldDB" id="A0A2S5TEU6"/>
<dbReference type="InterPro" id="IPR046342">
    <property type="entry name" value="CBS_dom_sf"/>
</dbReference>
<dbReference type="InterPro" id="IPR051257">
    <property type="entry name" value="Diverse_CBS-Domain"/>
</dbReference>
<dbReference type="PANTHER" id="PTHR43080">
    <property type="entry name" value="CBS DOMAIN-CONTAINING PROTEIN CBSX3, MITOCHONDRIAL"/>
    <property type="match status" value="1"/>
</dbReference>
<comment type="caution">
    <text evidence="4">The sequence shown here is derived from an EMBL/GenBank/DDBJ whole genome shotgun (WGS) entry which is preliminary data.</text>
</comment>
<dbReference type="SMART" id="SM00116">
    <property type="entry name" value="CBS"/>
    <property type="match status" value="2"/>
</dbReference>
<evidence type="ECO:0000313" key="5">
    <source>
        <dbReference type="Proteomes" id="UP000238220"/>
    </source>
</evidence>